<organism evidence="2 3">
    <name type="scientific">Sphingomonas cremea</name>
    <dbReference type="NCBI Taxonomy" id="2904799"/>
    <lineage>
        <taxon>Bacteria</taxon>
        <taxon>Pseudomonadati</taxon>
        <taxon>Pseudomonadota</taxon>
        <taxon>Alphaproteobacteria</taxon>
        <taxon>Sphingomonadales</taxon>
        <taxon>Sphingomonadaceae</taxon>
        <taxon>Sphingomonas</taxon>
    </lineage>
</organism>
<dbReference type="Proteomes" id="UP001139410">
    <property type="component" value="Unassembled WGS sequence"/>
</dbReference>
<feature type="signal peptide" evidence="1">
    <location>
        <begin position="1"/>
        <end position="19"/>
    </location>
</feature>
<accession>A0A9X1QK55</accession>
<evidence type="ECO:0000313" key="2">
    <source>
        <dbReference type="EMBL" id="MCF2513497.1"/>
    </source>
</evidence>
<evidence type="ECO:0000256" key="1">
    <source>
        <dbReference type="SAM" id="SignalP"/>
    </source>
</evidence>
<dbReference type="EMBL" id="JAKFGM010000001">
    <property type="protein sequence ID" value="MCF2513497.1"/>
    <property type="molecule type" value="Genomic_DNA"/>
</dbReference>
<comment type="caution">
    <text evidence="2">The sequence shown here is derived from an EMBL/GenBank/DDBJ whole genome shotgun (WGS) entry which is preliminary data.</text>
</comment>
<gene>
    <name evidence="2" type="ORF">LVY65_00220</name>
</gene>
<dbReference type="RefSeq" id="WP_235066008.1">
    <property type="nucleotide sequence ID" value="NZ_JAKFGM010000001.1"/>
</dbReference>
<keyword evidence="3" id="KW-1185">Reference proteome</keyword>
<reference evidence="2" key="1">
    <citation type="submission" date="2022-01" db="EMBL/GenBank/DDBJ databases">
        <authorList>
            <person name="Jo J.-H."/>
            <person name="Im W.-T."/>
        </authorList>
    </citation>
    <scope>NUCLEOTIDE SEQUENCE</scope>
    <source>
        <strain evidence="2">G124</strain>
    </source>
</reference>
<name>A0A9X1QK55_9SPHN</name>
<keyword evidence="1" id="KW-0732">Signal</keyword>
<sequence length="342" mass="36212">MRMYVAAVSISLLATPTSAAPKIDVQGLILGNEGARYLKGVPTLDLQQQQGAVQIRFLEWDHSNAVFAVGVYNAGLEPANVGLENLHASAGGEPVRIYTFDELKRQAKNRAMWGKIGLALLGGIGAAAAANQRDTYSGSISGPYGSYHYSGSYPSLAGQLQADRIMANTSASMALIQYRLDQTIEMAREHLLQTTTVDPGMAFAGLVVVQKLDYGKAPIEFRLDVDWNGERYPFGYLLLKKGQAVPDAYAQMLASKAKPRALSGGSSFATSSQSSSPSAVGSVQTINGAIALRSGAVKIPAKTPSGYCLRAPPDYVGTGSLNTPLINKALPRCSEELELGAP</sequence>
<proteinExistence type="predicted"/>
<dbReference type="AlphaFoldDB" id="A0A9X1QK55"/>
<protein>
    <submittedName>
        <fullName evidence="2">Uncharacterized protein</fullName>
    </submittedName>
</protein>
<feature type="chain" id="PRO_5040816302" evidence="1">
    <location>
        <begin position="20"/>
        <end position="342"/>
    </location>
</feature>
<evidence type="ECO:0000313" key="3">
    <source>
        <dbReference type="Proteomes" id="UP001139410"/>
    </source>
</evidence>